<dbReference type="GeneID" id="93480062"/>
<evidence type="ECO:0000313" key="1">
    <source>
        <dbReference type="EMBL" id="WWP23882.1"/>
    </source>
</evidence>
<gene>
    <name evidence="1" type="ORF">V6668_31315</name>
</gene>
<sequence>MSIELNDLPVGVSAISDKSSELPGGVFIVKFENESSWRICLSKKLSPEYGRFSSYRFETEEEAVKEYLDKTWK</sequence>
<protein>
    <submittedName>
        <fullName evidence="1">Uncharacterized protein</fullName>
    </submittedName>
</protein>
<keyword evidence="1" id="KW-0614">Plasmid</keyword>
<dbReference type="RefSeq" id="WP_338709063.1">
    <property type="nucleotide sequence ID" value="NZ_CP145893.1"/>
</dbReference>
<evidence type="ECO:0000313" key="2">
    <source>
        <dbReference type="Proteomes" id="UP001364764"/>
    </source>
</evidence>
<geneLocation type="plasmid" evidence="1 2">
    <name>pY5S7-1</name>
</geneLocation>
<dbReference type="Proteomes" id="UP001364764">
    <property type="component" value="Plasmid pY5S7-1"/>
</dbReference>
<dbReference type="AlphaFoldDB" id="A0ABD8B209"/>
<proteinExistence type="predicted"/>
<name>A0ABD8B209_PAEAM</name>
<dbReference type="EMBL" id="CP145893">
    <property type="protein sequence ID" value="WWP23882.1"/>
    <property type="molecule type" value="Genomic_DNA"/>
</dbReference>
<organism evidence="1 2">
    <name type="scientific">Paenibacillus amylolyticus</name>
    <dbReference type="NCBI Taxonomy" id="1451"/>
    <lineage>
        <taxon>Bacteria</taxon>
        <taxon>Bacillati</taxon>
        <taxon>Bacillota</taxon>
        <taxon>Bacilli</taxon>
        <taxon>Bacillales</taxon>
        <taxon>Paenibacillaceae</taxon>
        <taxon>Paenibacillus</taxon>
    </lineage>
</organism>
<accession>A0ABD8B209</accession>
<reference evidence="1 2" key="1">
    <citation type="submission" date="2024-02" db="EMBL/GenBank/DDBJ databases">
        <title>Complete sequences of two Paenibacillus sp. strains and one Lysinibacillus strain isolated from the environment on STAA medium highlight biotechnological potential.</title>
        <authorList>
            <person name="Attere S.A."/>
            <person name="Piche L.C."/>
            <person name="Intertaglia L."/>
            <person name="Lami R."/>
            <person name="Charette S.J."/>
            <person name="Vincent A.T."/>
        </authorList>
    </citation>
    <scope>NUCLEOTIDE SEQUENCE [LARGE SCALE GENOMIC DNA]</scope>
    <source>
        <strain evidence="1 2">Y5S-7</strain>
        <plasmid evidence="1 2">pY5S7-1</plasmid>
    </source>
</reference>